<feature type="domain" description="PPM-type phosphatase" evidence="1">
    <location>
        <begin position="28"/>
        <end position="128"/>
    </location>
</feature>
<dbReference type="SUPFAM" id="SSF81606">
    <property type="entry name" value="PP2C-like"/>
    <property type="match status" value="1"/>
</dbReference>
<organism evidence="2 3">
    <name type="scientific">Roseibium suaedae</name>
    <dbReference type="NCBI Taxonomy" id="735517"/>
    <lineage>
        <taxon>Bacteria</taxon>
        <taxon>Pseudomonadati</taxon>
        <taxon>Pseudomonadota</taxon>
        <taxon>Alphaproteobacteria</taxon>
        <taxon>Hyphomicrobiales</taxon>
        <taxon>Stappiaceae</taxon>
        <taxon>Roseibium</taxon>
    </lineage>
</organism>
<evidence type="ECO:0000259" key="1">
    <source>
        <dbReference type="Pfam" id="PF13672"/>
    </source>
</evidence>
<dbReference type="Pfam" id="PF13672">
    <property type="entry name" value="PP2C_2"/>
    <property type="match status" value="1"/>
</dbReference>
<dbReference type="Proteomes" id="UP000186002">
    <property type="component" value="Unassembled WGS sequence"/>
</dbReference>
<evidence type="ECO:0000313" key="3">
    <source>
        <dbReference type="Proteomes" id="UP000186002"/>
    </source>
</evidence>
<accession>A0A1M7NV12</accession>
<dbReference type="OrthoDB" id="8362855at2"/>
<dbReference type="InterPro" id="IPR036457">
    <property type="entry name" value="PPM-type-like_dom_sf"/>
</dbReference>
<name>A0A1M7NV12_9HYPH</name>
<proteinExistence type="predicted"/>
<dbReference type="Gene3D" id="3.60.40.10">
    <property type="entry name" value="PPM-type phosphatase domain"/>
    <property type="match status" value="1"/>
</dbReference>
<sequence>MNIEAISRSKYKTGNRPGDDLILIEPDQVLAVFDGATDPTGADYQGESSGRIAARAAARCISDLRAKNALDTGSAGSIFQAISDAVKAAAEDCRIAHPPSTTAAIAVKGKDSVRILALGDTGVRINGKSVYQHHKIIDTVSTAARISVFKTLTSRMGVTDEAEYATRRTIFLGLAASIDEGRLNQEESSEAMEAAARASGLDLGLIADFLMGGIRTQFHYANAHHQLGYASLNGSAVLSEGVTDIRLPVGEIETIEIFSDGYVSIPSTGATCADWEAEFARVEQADFHKTGLFPAVKGSTSVETCDDRTVISASF</sequence>
<dbReference type="STRING" id="735517.SAMN05444272_3996"/>
<dbReference type="InterPro" id="IPR001932">
    <property type="entry name" value="PPM-type_phosphatase-like_dom"/>
</dbReference>
<protein>
    <submittedName>
        <fullName evidence="2">Protein phosphatase 2C</fullName>
    </submittedName>
</protein>
<evidence type="ECO:0000313" key="2">
    <source>
        <dbReference type="EMBL" id="SHN07979.1"/>
    </source>
</evidence>
<dbReference type="AlphaFoldDB" id="A0A1M7NV12"/>
<reference evidence="2 3" key="1">
    <citation type="submission" date="2016-11" db="EMBL/GenBank/DDBJ databases">
        <authorList>
            <person name="Jaros S."/>
            <person name="Januszkiewicz K."/>
            <person name="Wedrychowicz H."/>
        </authorList>
    </citation>
    <scope>NUCLEOTIDE SEQUENCE [LARGE SCALE GENOMIC DNA]</scope>
    <source>
        <strain evidence="2 3">DSM 22153</strain>
    </source>
</reference>
<dbReference type="RefSeq" id="WP_073015108.1">
    <property type="nucleotide sequence ID" value="NZ_FRBW01000005.1"/>
</dbReference>
<keyword evidence="3" id="KW-1185">Reference proteome</keyword>
<dbReference type="EMBL" id="FRBW01000005">
    <property type="protein sequence ID" value="SHN07979.1"/>
    <property type="molecule type" value="Genomic_DNA"/>
</dbReference>
<gene>
    <name evidence="2" type="ORF">SAMN05444272_3996</name>
</gene>